<dbReference type="Gene3D" id="1.10.3720.10">
    <property type="entry name" value="MetI-like"/>
    <property type="match status" value="1"/>
</dbReference>
<feature type="transmembrane region" description="Helical" evidence="7">
    <location>
        <begin position="267"/>
        <end position="288"/>
    </location>
</feature>
<keyword evidence="5 7" id="KW-1133">Transmembrane helix</keyword>
<dbReference type="InterPro" id="IPR000515">
    <property type="entry name" value="MetI-like"/>
</dbReference>
<accession>A0A2Z4YB17</accession>
<keyword evidence="3" id="KW-1003">Cell membrane</keyword>
<evidence type="ECO:0000256" key="2">
    <source>
        <dbReference type="ARBA" id="ARBA00022448"/>
    </source>
</evidence>
<feature type="transmembrane region" description="Helical" evidence="7">
    <location>
        <begin position="6"/>
        <end position="25"/>
    </location>
</feature>
<organism evidence="9 10">
    <name type="scientific">Sumerlaea chitinivorans</name>
    <dbReference type="NCBI Taxonomy" id="2250252"/>
    <lineage>
        <taxon>Bacteria</taxon>
        <taxon>Candidatus Sumerlaeota</taxon>
        <taxon>Candidatus Sumerlaeia</taxon>
        <taxon>Candidatus Sumerlaeales</taxon>
        <taxon>Candidatus Sumerlaeaceae</taxon>
        <taxon>Candidatus Sumerlaea</taxon>
    </lineage>
</organism>
<evidence type="ECO:0000256" key="7">
    <source>
        <dbReference type="RuleBase" id="RU363032"/>
    </source>
</evidence>
<proteinExistence type="inferred from homology"/>
<dbReference type="PANTHER" id="PTHR43744">
    <property type="entry name" value="ABC TRANSPORTER PERMEASE PROTEIN MG189-RELATED-RELATED"/>
    <property type="match status" value="1"/>
</dbReference>
<keyword evidence="4 7" id="KW-0812">Transmembrane</keyword>
<protein>
    <submittedName>
        <fullName evidence="9">N-Acetyl-D-glucosamine ABC transport system, permease protein 2</fullName>
    </submittedName>
</protein>
<feature type="transmembrane region" description="Helical" evidence="7">
    <location>
        <begin position="169"/>
        <end position="188"/>
    </location>
</feature>
<evidence type="ECO:0000313" key="10">
    <source>
        <dbReference type="Proteomes" id="UP000262583"/>
    </source>
</evidence>
<dbReference type="GO" id="GO:0055085">
    <property type="term" value="P:transmembrane transport"/>
    <property type="evidence" value="ECO:0007669"/>
    <property type="project" value="InterPro"/>
</dbReference>
<evidence type="ECO:0000256" key="3">
    <source>
        <dbReference type="ARBA" id="ARBA00022475"/>
    </source>
</evidence>
<feature type="transmembrane region" description="Helical" evidence="7">
    <location>
        <begin position="37"/>
        <end position="58"/>
    </location>
</feature>
<sequence length="303" mass="34576">MNEVGMKQLLFAYGAYAVLTVAYALLRGKPRLLMTHLKYNVLIAGAFVMVLPFYWMVITSFKDYAEAMAYPPTWWPEKFLWHNYVEAWNKPEVGFGRYFFVSTYTAIVCTVGTLVTSVLAGYAFARMNFFGKGLFFYIVLATLMVPGEVLLIPKYIILSNLGWLDTYKALVVPWLASVFTIFLVRQFFMTIPNDLWDAAQIDGAGRWRFLWQVMVPLSKPVLITSGIFSFIGTWNSLLWPIIVTSKPEMRTIMVGLQVMNSEAGNEYHLLMAASTFCILPIVIIFFILQRFFIEGIARSGLKS</sequence>
<evidence type="ECO:0000256" key="6">
    <source>
        <dbReference type="ARBA" id="ARBA00023136"/>
    </source>
</evidence>
<dbReference type="Pfam" id="PF00528">
    <property type="entry name" value="BPD_transp_1"/>
    <property type="match status" value="1"/>
</dbReference>
<keyword evidence="6 7" id="KW-0472">Membrane</keyword>
<dbReference type="SUPFAM" id="SSF161098">
    <property type="entry name" value="MetI-like"/>
    <property type="match status" value="1"/>
</dbReference>
<feature type="transmembrane region" description="Helical" evidence="7">
    <location>
        <begin position="134"/>
        <end position="157"/>
    </location>
</feature>
<reference evidence="9 10" key="1">
    <citation type="submission" date="2018-05" db="EMBL/GenBank/DDBJ databases">
        <title>A metagenomic window into the 2 km-deep terrestrial subsurface aquifer revealed taxonomically and functionally diverse microbial community comprising novel uncultured bacterial lineages.</title>
        <authorList>
            <person name="Kadnikov V.V."/>
            <person name="Mardanov A.V."/>
            <person name="Beletsky A.V."/>
            <person name="Banks D."/>
            <person name="Pimenov N.V."/>
            <person name="Frank Y.A."/>
            <person name="Karnachuk O.V."/>
            <person name="Ravin N.V."/>
        </authorList>
    </citation>
    <scope>NUCLEOTIDE SEQUENCE [LARGE SCALE GENOMIC DNA]</scope>
    <source>
        <strain evidence="9">BY</strain>
    </source>
</reference>
<dbReference type="Proteomes" id="UP000262583">
    <property type="component" value="Chromosome"/>
</dbReference>
<dbReference type="PROSITE" id="PS50928">
    <property type="entry name" value="ABC_TM1"/>
    <property type="match status" value="1"/>
</dbReference>
<name>A0A2Z4YB17_SUMC1</name>
<evidence type="ECO:0000259" key="8">
    <source>
        <dbReference type="PROSITE" id="PS50928"/>
    </source>
</evidence>
<dbReference type="PANTHER" id="PTHR43744:SF12">
    <property type="entry name" value="ABC TRANSPORTER PERMEASE PROTEIN MG189-RELATED"/>
    <property type="match status" value="1"/>
</dbReference>
<dbReference type="CDD" id="cd06261">
    <property type="entry name" value="TM_PBP2"/>
    <property type="match status" value="1"/>
</dbReference>
<dbReference type="InterPro" id="IPR035906">
    <property type="entry name" value="MetI-like_sf"/>
</dbReference>
<feature type="transmembrane region" description="Helical" evidence="7">
    <location>
        <begin position="98"/>
        <end position="122"/>
    </location>
</feature>
<evidence type="ECO:0000256" key="5">
    <source>
        <dbReference type="ARBA" id="ARBA00022989"/>
    </source>
</evidence>
<gene>
    <name evidence="9" type="ORF">BRCON_2861</name>
</gene>
<comment type="similarity">
    <text evidence="7">Belongs to the binding-protein-dependent transport system permease family.</text>
</comment>
<dbReference type="KEGG" id="schv:BRCON_2861"/>
<evidence type="ECO:0000313" key="9">
    <source>
        <dbReference type="EMBL" id="AXA37603.1"/>
    </source>
</evidence>
<dbReference type="GO" id="GO:0005886">
    <property type="term" value="C:plasma membrane"/>
    <property type="evidence" value="ECO:0007669"/>
    <property type="project" value="UniProtKB-SubCell"/>
</dbReference>
<dbReference type="AlphaFoldDB" id="A0A2Z4YB17"/>
<evidence type="ECO:0000256" key="1">
    <source>
        <dbReference type="ARBA" id="ARBA00004651"/>
    </source>
</evidence>
<keyword evidence="2 7" id="KW-0813">Transport</keyword>
<comment type="subcellular location">
    <subcellularLocation>
        <location evidence="1 7">Cell membrane</location>
        <topology evidence="1 7">Multi-pass membrane protein</topology>
    </subcellularLocation>
</comment>
<dbReference type="EMBL" id="CP030759">
    <property type="protein sequence ID" value="AXA37603.1"/>
    <property type="molecule type" value="Genomic_DNA"/>
</dbReference>
<feature type="domain" description="ABC transmembrane type-1" evidence="8">
    <location>
        <begin position="99"/>
        <end position="288"/>
    </location>
</feature>
<evidence type="ECO:0000256" key="4">
    <source>
        <dbReference type="ARBA" id="ARBA00022692"/>
    </source>
</evidence>